<dbReference type="AlphaFoldDB" id="A0A422MPA7"/>
<proteinExistence type="predicted"/>
<comment type="caution">
    <text evidence="2">The sequence shown here is derived from an EMBL/GenBank/DDBJ whole genome shotgun (WGS) entry which is preliminary data.</text>
</comment>
<reference evidence="2 3" key="1">
    <citation type="journal article" date="2018" name="BMC Genomics">
        <title>Genomic comparison of Trypanosoma conorhini and Trypanosoma rangeli to Trypanosoma cruzi strains of high and low virulence.</title>
        <authorList>
            <person name="Bradwell K.R."/>
            <person name="Koparde V.N."/>
            <person name="Matveyev A.V."/>
            <person name="Serrano M.G."/>
            <person name="Alves J.M."/>
            <person name="Parikh H."/>
            <person name="Huang B."/>
            <person name="Lee V."/>
            <person name="Espinosa-Alvarez O."/>
            <person name="Ortiz P.A."/>
            <person name="Costa-Martins A.G."/>
            <person name="Teixeira M.M."/>
            <person name="Buck G.A."/>
        </authorList>
    </citation>
    <scope>NUCLEOTIDE SEQUENCE [LARGE SCALE GENOMIC DNA]</scope>
    <source>
        <strain evidence="2 3">AM80</strain>
    </source>
</reference>
<evidence type="ECO:0000313" key="3">
    <source>
        <dbReference type="Proteomes" id="UP000283634"/>
    </source>
</evidence>
<keyword evidence="3" id="KW-1185">Reference proteome</keyword>
<sequence>MFFRLHCSAAFLSAVATLLICLLLRCFAQRSVSVGRRRRRAPPCRQAFDGLMPRSRSWRCFHPVSAVAYRLDARVLLVLGCTNAAAAVGGVKPIVEARRSSISGGSMRGWAVFRKCQGRWGALRSGPTSPLWRPPLTIRGVLS</sequence>
<organism evidence="2 3">
    <name type="scientific">Trypanosoma rangeli</name>
    <dbReference type="NCBI Taxonomy" id="5698"/>
    <lineage>
        <taxon>Eukaryota</taxon>
        <taxon>Discoba</taxon>
        <taxon>Euglenozoa</taxon>
        <taxon>Kinetoplastea</taxon>
        <taxon>Metakinetoplastina</taxon>
        <taxon>Trypanosomatida</taxon>
        <taxon>Trypanosomatidae</taxon>
        <taxon>Trypanosoma</taxon>
        <taxon>Herpetosoma</taxon>
    </lineage>
</organism>
<protein>
    <recommendedName>
        <fullName evidence="4">Secreted protein</fullName>
    </recommendedName>
</protein>
<name>A0A422MPA7_TRYRA</name>
<dbReference type="EMBL" id="MKGL01000960">
    <property type="protein sequence ID" value="RNE95066.1"/>
    <property type="molecule type" value="Genomic_DNA"/>
</dbReference>
<dbReference type="GeneID" id="40334356"/>
<dbReference type="RefSeq" id="XP_029233113.1">
    <property type="nucleotide sequence ID" value="XM_029387041.1"/>
</dbReference>
<accession>A0A422MPA7</accession>
<feature type="chain" id="PRO_5019136204" description="Secreted protein" evidence="1">
    <location>
        <begin position="29"/>
        <end position="143"/>
    </location>
</feature>
<feature type="signal peptide" evidence="1">
    <location>
        <begin position="1"/>
        <end position="28"/>
    </location>
</feature>
<dbReference type="Proteomes" id="UP000283634">
    <property type="component" value="Unassembled WGS sequence"/>
</dbReference>
<evidence type="ECO:0008006" key="4">
    <source>
        <dbReference type="Google" id="ProtNLM"/>
    </source>
</evidence>
<keyword evidence="1" id="KW-0732">Signal</keyword>
<evidence type="ECO:0000256" key="1">
    <source>
        <dbReference type="SAM" id="SignalP"/>
    </source>
</evidence>
<gene>
    <name evidence="2" type="ORF">TraAM80_10423</name>
</gene>
<evidence type="ECO:0000313" key="2">
    <source>
        <dbReference type="EMBL" id="RNE95066.1"/>
    </source>
</evidence>